<organism evidence="1 2">
    <name type="scientific">Afipia felis</name>
    <name type="common">Cat scratch disease bacillus</name>
    <dbReference type="NCBI Taxonomy" id="1035"/>
    <lineage>
        <taxon>Bacteria</taxon>
        <taxon>Pseudomonadati</taxon>
        <taxon>Pseudomonadota</taxon>
        <taxon>Alphaproteobacteria</taxon>
        <taxon>Hyphomicrobiales</taxon>
        <taxon>Nitrobacteraceae</taxon>
        <taxon>Afipia</taxon>
    </lineage>
</organism>
<evidence type="ECO:0000313" key="2">
    <source>
        <dbReference type="Proteomes" id="UP000254343"/>
    </source>
</evidence>
<evidence type="ECO:0000313" key="1">
    <source>
        <dbReference type="EMBL" id="SUU85019.1"/>
    </source>
</evidence>
<gene>
    <name evidence="1" type="ORF">NCTC12722_02224</name>
</gene>
<accession>A0A380W8P9</accession>
<proteinExistence type="predicted"/>
<reference evidence="1 2" key="1">
    <citation type="submission" date="2018-06" db="EMBL/GenBank/DDBJ databases">
        <authorList>
            <consortium name="Pathogen Informatics"/>
            <person name="Doyle S."/>
        </authorList>
    </citation>
    <scope>NUCLEOTIDE SEQUENCE [LARGE SCALE GENOMIC DNA]</scope>
    <source>
        <strain evidence="1 2">NCTC12722</strain>
    </source>
</reference>
<dbReference type="RefSeq" id="WP_002715844.1">
    <property type="nucleotide sequence ID" value="NZ_UFSI01000001.1"/>
</dbReference>
<dbReference type="EMBL" id="UIGB01000001">
    <property type="protein sequence ID" value="SUU85019.1"/>
    <property type="molecule type" value="Genomic_DNA"/>
</dbReference>
<dbReference type="Proteomes" id="UP000254343">
    <property type="component" value="Unassembled WGS sequence"/>
</dbReference>
<dbReference type="AlphaFoldDB" id="A0A380W8P9"/>
<protein>
    <submittedName>
        <fullName evidence="1">Uncharacterized protein</fullName>
    </submittedName>
</protein>
<sequence>MNKRSSVNKQLSSQDAEEREPDIVSVFVRLNHGEITEDQADEELRDIRRRKSRGFFRFIESLSN</sequence>
<name>A0A380W8P9_AFIFE</name>